<dbReference type="Pfam" id="PF02769">
    <property type="entry name" value="AIRS_C"/>
    <property type="match status" value="1"/>
</dbReference>
<comment type="similarity">
    <text evidence="2 13">Belongs to the AIR synthase family.</text>
</comment>
<evidence type="ECO:0000256" key="1">
    <source>
        <dbReference type="ARBA" id="ARBA00004686"/>
    </source>
</evidence>
<evidence type="ECO:0000259" key="15">
    <source>
        <dbReference type="Pfam" id="PF02769"/>
    </source>
</evidence>
<dbReference type="SUPFAM" id="SSF56042">
    <property type="entry name" value="PurM C-terminal domain-like"/>
    <property type="match status" value="1"/>
</dbReference>
<dbReference type="Proteomes" id="UP000078003">
    <property type="component" value="Unassembled WGS sequence"/>
</dbReference>
<dbReference type="FunFam" id="3.90.650.10:FF:000001">
    <property type="entry name" value="Phosphoribosylformylglycinamidine cyclo-ligase"/>
    <property type="match status" value="1"/>
</dbReference>
<dbReference type="InterPro" id="IPR010918">
    <property type="entry name" value="PurM-like_C_dom"/>
</dbReference>
<evidence type="ECO:0000256" key="3">
    <source>
        <dbReference type="ARBA" id="ARBA00013047"/>
    </source>
</evidence>
<feature type="domain" description="PurM-like C-terminal" evidence="15">
    <location>
        <begin position="174"/>
        <end position="338"/>
    </location>
</feature>
<comment type="subcellular location">
    <subcellularLocation>
        <location evidence="13">Cytoplasm</location>
    </subcellularLocation>
</comment>
<dbReference type="AlphaFoldDB" id="A0A1A9RD20"/>
<dbReference type="GO" id="GO:0004637">
    <property type="term" value="F:phosphoribosylamine-glycine ligase activity"/>
    <property type="evidence" value="ECO:0007669"/>
    <property type="project" value="TreeGrafter"/>
</dbReference>
<evidence type="ECO:0000256" key="10">
    <source>
        <dbReference type="ARBA" id="ARBA00032931"/>
    </source>
</evidence>
<evidence type="ECO:0000256" key="4">
    <source>
        <dbReference type="ARBA" id="ARBA00020367"/>
    </source>
</evidence>
<dbReference type="InterPro" id="IPR036676">
    <property type="entry name" value="PurM-like_C_sf"/>
</dbReference>
<keyword evidence="8 13" id="KW-0067">ATP-binding</keyword>
<evidence type="ECO:0000256" key="6">
    <source>
        <dbReference type="ARBA" id="ARBA00022741"/>
    </source>
</evidence>
<dbReference type="HAMAP" id="MF_00741">
    <property type="entry name" value="AIRS"/>
    <property type="match status" value="1"/>
</dbReference>
<dbReference type="Gene3D" id="3.90.650.10">
    <property type="entry name" value="PurM-like C-terminal domain"/>
    <property type="match status" value="1"/>
</dbReference>
<dbReference type="GO" id="GO:0005829">
    <property type="term" value="C:cytosol"/>
    <property type="evidence" value="ECO:0007669"/>
    <property type="project" value="TreeGrafter"/>
</dbReference>
<evidence type="ECO:0000256" key="12">
    <source>
        <dbReference type="ARBA" id="ARBA00049057"/>
    </source>
</evidence>
<evidence type="ECO:0000256" key="8">
    <source>
        <dbReference type="ARBA" id="ARBA00022840"/>
    </source>
</evidence>
<keyword evidence="13" id="KW-0963">Cytoplasm</keyword>
<comment type="catalytic activity">
    <reaction evidence="12 13">
        <text>2-formamido-N(1)-(5-O-phospho-beta-D-ribosyl)acetamidine + ATP = 5-amino-1-(5-phospho-beta-D-ribosyl)imidazole + ADP + phosphate + H(+)</text>
        <dbReference type="Rhea" id="RHEA:23032"/>
        <dbReference type="ChEBI" id="CHEBI:15378"/>
        <dbReference type="ChEBI" id="CHEBI:30616"/>
        <dbReference type="ChEBI" id="CHEBI:43474"/>
        <dbReference type="ChEBI" id="CHEBI:137981"/>
        <dbReference type="ChEBI" id="CHEBI:147287"/>
        <dbReference type="ChEBI" id="CHEBI:456216"/>
        <dbReference type="EC" id="6.3.3.1"/>
    </reaction>
</comment>
<dbReference type="EMBL" id="LXSF01000004">
    <property type="protein sequence ID" value="OAM16806.1"/>
    <property type="molecule type" value="Genomic_DNA"/>
</dbReference>
<keyword evidence="5 13" id="KW-0436">Ligase</keyword>
<evidence type="ECO:0000313" key="17">
    <source>
        <dbReference type="Proteomes" id="UP000078003"/>
    </source>
</evidence>
<organism evidence="16 17">
    <name type="scientific">Eikenella corrodens</name>
    <dbReference type="NCBI Taxonomy" id="539"/>
    <lineage>
        <taxon>Bacteria</taxon>
        <taxon>Pseudomonadati</taxon>
        <taxon>Pseudomonadota</taxon>
        <taxon>Betaproteobacteria</taxon>
        <taxon>Neisseriales</taxon>
        <taxon>Neisseriaceae</taxon>
        <taxon>Eikenella</taxon>
    </lineage>
</organism>
<dbReference type="GO" id="GO:0004641">
    <property type="term" value="F:phosphoribosylformylglycinamidine cyclo-ligase activity"/>
    <property type="evidence" value="ECO:0007669"/>
    <property type="project" value="UniProtKB-UniRule"/>
</dbReference>
<evidence type="ECO:0000256" key="9">
    <source>
        <dbReference type="ARBA" id="ARBA00031908"/>
    </source>
</evidence>
<dbReference type="Pfam" id="PF00586">
    <property type="entry name" value="AIRS"/>
    <property type="match status" value="1"/>
</dbReference>
<dbReference type="EC" id="6.3.3.1" evidence="3 13"/>
<proteinExistence type="inferred from homology"/>
<dbReference type="GO" id="GO:0005524">
    <property type="term" value="F:ATP binding"/>
    <property type="evidence" value="ECO:0007669"/>
    <property type="project" value="UniProtKB-KW"/>
</dbReference>
<dbReference type="Gene3D" id="3.30.1330.10">
    <property type="entry name" value="PurM-like, N-terminal domain"/>
    <property type="match status" value="1"/>
</dbReference>
<evidence type="ECO:0000256" key="5">
    <source>
        <dbReference type="ARBA" id="ARBA00022598"/>
    </source>
</evidence>
<keyword evidence="6 13" id="KW-0547">Nucleotide-binding</keyword>
<dbReference type="GO" id="GO:0006189">
    <property type="term" value="P:'de novo' IMP biosynthetic process"/>
    <property type="evidence" value="ECO:0007669"/>
    <property type="project" value="UniProtKB-UniRule"/>
</dbReference>
<dbReference type="NCBIfam" id="TIGR00878">
    <property type="entry name" value="purM"/>
    <property type="match status" value="1"/>
</dbReference>
<name>A0A1A9RD20_EIKCO</name>
<evidence type="ECO:0000256" key="2">
    <source>
        <dbReference type="ARBA" id="ARBA00010280"/>
    </source>
</evidence>
<dbReference type="PANTHER" id="PTHR10520">
    <property type="entry name" value="TRIFUNCTIONAL PURINE BIOSYNTHETIC PROTEIN ADENOSINE-3-RELATED"/>
    <property type="match status" value="1"/>
</dbReference>
<feature type="domain" description="PurM-like N-terminal" evidence="14">
    <location>
        <begin position="56"/>
        <end position="162"/>
    </location>
</feature>
<dbReference type="FunFam" id="3.30.1330.10:FF:000001">
    <property type="entry name" value="Phosphoribosylformylglycinamidine cyclo-ligase"/>
    <property type="match status" value="1"/>
</dbReference>
<dbReference type="PANTHER" id="PTHR10520:SF12">
    <property type="entry name" value="TRIFUNCTIONAL PURINE BIOSYNTHETIC PROTEIN ADENOSINE-3"/>
    <property type="match status" value="1"/>
</dbReference>
<evidence type="ECO:0000256" key="11">
    <source>
        <dbReference type="ARBA" id="ARBA00033093"/>
    </source>
</evidence>
<dbReference type="GO" id="GO:0046084">
    <property type="term" value="P:adenine biosynthetic process"/>
    <property type="evidence" value="ECO:0007669"/>
    <property type="project" value="TreeGrafter"/>
</dbReference>
<keyword evidence="7 13" id="KW-0658">Purine biosynthesis</keyword>
<comment type="caution">
    <text evidence="16">The sequence shown here is derived from an EMBL/GenBank/DDBJ whole genome shotgun (WGS) entry which is preliminary data.</text>
</comment>
<accession>A0A1A9RD20</accession>
<comment type="pathway">
    <text evidence="1 13">Purine metabolism; IMP biosynthesis via de novo pathway; 5-amino-1-(5-phospho-D-ribosyl)imidazole from N(2)-formyl-N(1)-(5-phospho-D-ribosyl)glycinamide: step 2/2.</text>
</comment>
<dbReference type="RefSeq" id="WP_064085118.1">
    <property type="nucleotide sequence ID" value="NZ_LXSF01000004.1"/>
</dbReference>
<evidence type="ECO:0000256" key="13">
    <source>
        <dbReference type="HAMAP-Rule" id="MF_00741"/>
    </source>
</evidence>
<dbReference type="InterPro" id="IPR004733">
    <property type="entry name" value="PurM_cligase"/>
</dbReference>
<dbReference type="InterPro" id="IPR016188">
    <property type="entry name" value="PurM-like_N"/>
</dbReference>
<evidence type="ECO:0000313" key="16">
    <source>
        <dbReference type="EMBL" id="OAM16806.1"/>
    </source>
</evidence>
<sequence>MTQSLSYRDAGVDIDAGDQLVENIKPFAKRTMRPEVLGGLGGFGALVEISKKYQNPVLVSGTDGVGTKLKLAFEWDIHHTVGIDLVAMSVNDILVQGAEPLFFLDYFACGKLDVARATDVIKGIAEGCEQSGCALIGGETAEMPGMYPEGEYDLAGFAVGVVEKSKVINGRSIRPGDVVLGLASNGAHSNGYSLIRKIIGRSNPDLDAEFDSGKTLRQAIIAPTRLYVKPILAALEKFEIKGMAHITGGGLTENIPRVLPENCMAQIDAQSWPLPKLFQWLQQAGNVEQQEMYRTFNCGIGMAVIVPAKQAEAAQAFLTEQGETVYRLGTIRERAGSEHQTQVA</sequence>
<evidence type="ECO:0000259" key="14">
    <source>
        <dbReference type="Pfam" id="PF00586"/>
    </source>
</evidence>
<dbReference type="UniPathway" id="UPA00074">
    <property type="reaction ID" value="UER00129"/>
</dbReference>
<protein>
    <recommendedName>
        <fullName evidence="4 13">Phosphoribosylformylglycinamidine cyclo-ligase</fullName>
        <ecNumber evidence="3 13">6.3.3.1</ecNumber>
    </recommendedName>
    <alternativeName>
        <fullName evidence="10 13">AIR synthase</fullName>
    </alternativeName>
    <alternativeName>
        <fullName evidence="11 13">AIRS</fullName>
    </alternativeName>
    <alternativeName>
        <fullName evidence="9 13">Phosphoribosyl-aminoimidazole synthetase</fullName>
    </alternativeName>
</protein>
<reference evidence="17" key="1">
    <citation type="submission" date="2016-05" db="EMBL/GenBank/DDBJ databases">
        <title>Draft genome of Corynebacterium afermentans subsp. afermentans LCDC 88199T.</title>
        <authorList>
            <person name="Bernier A.-M."/>
            <person name="Bernard K."/>
        </authorList>
    </citation>
    <scope>NUCLEOTIDE SEQUENCE [LARGE SCALE GENOMIC DNA]</scope>
    <source>
        <strain evidence="17">NML01-0328</strain>
    </source>
</reference>
<dbReference type="InterPro" id="IPR036921">
    <property type="entry name" value="PurM-like_N_sf"/>
</dbReference>
<gene>
    <name evidence="13" type="primary">purM</name>
    <name evidence="16" type="ORF">A7P85_04985</name>
</gene>
<dbReference type="SUPFAM" id="SSF55326">
    <property type="entry name" value="PurM N-terminal domain-like"/>
    <property type="match status" value="1"/>
</dbReference>
<evidence type="ECO:0000256" key="7">
    <source>
        <dbReference type="ARBA" id="ARBA00022755"/>
    </source>
</evidence>
<dbReference type="CDD" id="cd02196">
    <property type="entry name" value="PurM"/>
    <property type="match status" value="1"/>
</dbReference>